<protein>
    <submittedName>
        <fullName evidence="4">Epimerase</fullName>
    </submittedName>
</protein>
<dbReference type="Pfam" id="PF01370">
    <property type="entry name" value="Epimerase"/>
    <property type="match status" value="1"/>
</dbReference>
<comment type="similarity">
    <text evidence="1">Belongs to the NAD(P)-dependent epimerase/dehydratase family. SDR39U1 subfamily.</text>
</comment>
<keyword evidence="5" id="KW-1185">Reference proteome</keyword>
<dbReference type="AlphaFoldDB" id="A0AA37WLU6"/>
<dbReference type="Pfam" id="PF08338">
    <property type="entry name" value="DUF1731"/>
    <property type="match status" value="1"/>
</dbReference>
<dbReference type="InterPro" id="IPR010099">
    <property type="entry name" value="SDR39U1"/>
</dbReference>
<accession>A0AA37WLU6</accession>
<name>A0AA37WLU6_9GAMM</name>
<evidence type="ECO:0000313" key="5">
    <source>
        <dbReference type="Proteomes" id="UP001156870"/>
    </source>
</evidence>
<gene>
    <name evidence="4" type="primary">yfcH</name>
    <name evidence="4" type="ORF">GCM10007877_11140</name>
</gene>
<dbReference type="NCBIfam" id="TIGR01777">
    <property type="entry name" value="yfcH"/>
    <property type="match status" value="1"/>
</dbReference>
<evidence type="ECO:0000259" key="2">
    <source>
        <dbReference type="Pfam" id="PF01370"/>
    </source>
</evidence>
<dbReference type="SUPFAM" id="SSF51735">
    <property type="entry name" value="NAD(P)-binding Rossmann-fold domains"/>
    <property type="match status" value="1"/>
</dbReference>
<organism evidence="4 5">
    <name type="scientific">Marinibactrum halimedae</name>
    <dbReference type="NCBI Taxonomy" id="1444977"/>
    <lineage>
        <taxon>Bacteria</taxon>
        <taxon>Pseudomonadati</taxon>
        <taxon>Pseudomonadota</taxon>
        <taxon>Gammaproteobacteria</taxon>
        <taxon>Cellvibrionales</taxon>
        <taxon>Cellvibrionaceae</taxon>
        <taxon>Marinibactrum</taxon>
    </lineage>
</organism>
<dbReference type="PANTHER" id="PTHR11092">
    <property type="entry name" value="SUGAR NUCLEOTIDE EPIMERASE RELATED"/>
    <property type="match status" value="1"/>
</dbReference>
<sequence>MTGASGLIAQHWLSMFGKEYEVTGLTRNVDSAKSHSVEPITWIESLDRYPNFDDFDVVLNLAGESLAAKRWSDTQKQEIRQSRWALTKILVSKIKASQRPPSVFISGSAVGIYGDHRSVVIDELSQPSGESFGQELCAQWESIALQAQEFTRVVLLRTGIVLSTKGGALAQMLPPFKFGMGGVMGNGEHYMPWIHIDDMARAIEFLLTKNLSGPVNVTSPEPMTNREFTQALASTLHRPAFFPMPALALRLLFGEMSQLLTLSQRVVPQRLSQEGFEFQYPSLSSAFQQLLNEAW</sequence>
<dbReference type="InterPro" id="IPR036291">
    <property type="entry name" value="NAD(P)-bd_dom_sf"/>
</dbReference>
<dbReference type="EMBL" id="BSPD01000030">
    <property type="protein sequence ID" value="GLS25400.1"/>
    <property type="molecule type" value="Genomic_DNA"/>
</dbReference>
<dbReference type="Gene3D" id="3.40.50.720">
    <property type="entry name" value="NAD(P)-binding Rossmann-like Domain"/>
    <property type="match status" value="1"/>
</dbReference>
<evidence type="ECO:0000313" key="4">
    <source>
        <dbReference type="EMBL" id="GLS25400.1"/>
    </source>
</evidence>
<comment type="caution">
    <text evidence="4">The sequence shown here is derived from an EMBL/GenBank/DDBJ whole genome shotgun (WGS) entry which is preliminary data.</text>
</comment>
<feature type="domain" description="DUF1731" evidence="3">
    <location>
        <begin position="244"/>
        <end position="290"/>
    </location>
</feature>
<dbReference type="CDD" id="cd05242">
    <property type="entry name" value="SDR_a8"/>
    <property type="match status" value="1"/>
</dbReference>
<dbReference type="PANTHER" id="PTHR11092:SF0">
    <property type="entry name" value="EPIMERASE FAMILY PROTEIN SDR39U1"/>
    <property type="match status" value="1"/>
</dbReference>
<dbReference type="InterPro" id="IPR001509">
    <property type="entry name" value="Epimerase_deHydtase"/>
</dbReference>
<reference evidence="4 5" key="1">
    <citation type="journal article" date="2014" name="Int. J. Syst. Evol. Microbiol.">
        <title>Complete genome sequence of Corynebacterium casei LMG S-19264T (=DSM 44701T), isolated from a smear-ripened cheese.</title>
        <authorList>
            <consortium name="US DOE Joint Genome Institute (JGI-PGF)"/>
            <person name="Walter F."/>
            <person name="Albersmeier A."/>
            <person name="Kalinowski J."/>
            <person name="Ruckert C."/>
        </authorList>
    </citation>
    <scope>NUCLEOTIDE SEQUENCE [LARGE SCALE GENOMIC DNA]</scope>
    <source>
        <strain evidence="4 5">NBRC 110095</strain>
    </source>
</reference>
<evidence type="ECO:0000256" key="1">
    <source>
        <dbReference type="ARBA" id="ARBA00009353"/>
    </source>
</evidence>
<evidence type="ECO:0000259" key="3">
    <source>
        <dbReference type="Pfam" id="PF08338"/>
    </source>
</evidence>
<dbReference type="InterPro" id="IPR013549">
    <property type="entry name" value="DUF1731"/>
</dbReference>
<dbReference type="Proteomes" id="UP001156870">
    <property type="component" value="Unassembled WGS sequence"/>
</dbReference>
<feature type="domain" description="NAD-dependent epimerase/dehydratase" evidence="2">
    <location>
        <begin position="1"/>
        <end position="213"/>
    </location>
</feature>
<proteinExistence type="inferred from homology"/>